<dbReference type="InterPro" id="IPR000073">
    <property type="entry name" value="AB_hydrolase_1"/>
</dbReference>
<dbReference type="SUPFAM" id="SSF53474">
    <property type="entry name" value="alpha/beta-Hydrolases"/>
    <property type="match status" value="1"/>
</dbReference>
<sequence>MSKNKEIQDQTLKIPKVILITAKLFVAISPKLATKFTAKLFTTPIKHKIPKREFHMDKESVQEIVFVPSINKEIVVYHYGKSEKKILLVHGWSGRGTQLVKIADELLNLGYSTISFDAPAHGKSKGNSSIMIEFIASILELEKQFGPFEFAIGHSLGGMSILNAIREKLKIRKVVIIGSGDIIQDIIDDFIKKLELNPEIGIKLREHFEKKYGVEMNYYSASNAAKEVLIPVLIIHDENDVDVNVKVAYNIKENLNISELMITKNLGHRKILGNTEVIKRIVEFIKE</sequence>
<dbReference type="Pfam" id="PF00561">
    <property type="entry name" value="Abhydrolase_1"/>
    <property type="match status" value="1"/>
</dbReference>
<keyword evidence="2" id="KW-0378">Hydrolase</keyword>
<dbReference type="PANTHER" id="PTHR43433:SF5">
    <property type="entry name" value="AB HYDROLASE-1 DOMAIN-CONTAINING PROTEIN"/>
    <property type="match status" value="1"/>
</dbReference>
<dbReference type="PANTHER" id="PTHR43433">
    <property type="entry name" value="HYDROLASE, ALPHA/BETA FOLD FAMILY PROTEIN"/>
    <property type="match status" value="1"/>
</dbReference>
<dbReference type="Gene3D" id="3.40.50.1820">
    <property type="entry name" value="alpha/beta hydrolase"/>
    <property type="match status" value="1"/>
</dbReference>
<evidence type="ECO:0000259" key="1">
    <source>
        <dbReference type="Pfam" id="PF00561"/>
    </source>
</evidence>
<dbReference type="RefSeq" id="WP_344816493.1">
    <property type="nucleotide sequence ID" value="NZ_BAABCT010000004.1"/>
</dbReference>
<accession>A0ABP7VTB7</accession>
<evidence type="ECO:0000313" key="3">
    <source>
        <dbReference type="Proteomes" id="UP001500367"/>
    </source>
</evidence>
<proteinExistence type="predicted"/>
<dbReference type="InterPro" id="IPR029058">
    <property type="entry name" value="AB_hydrolase_fold"/>
</dbReference>
<feature type="domain" description="AB hydrolase-1" evidence="1">
    <location>
        <begin position="86"/>
        <end position="187"/>
    </location>
</feature>
<comment type="caution">
    <text evidence="2">The sequence shown here is derived from an EMBL/GenBank/DDBJ whole genome shotgun (WGS) entry which is preliminary data.</text>
</comment>
<dbReference type="EMBL" id="BAABCT010000004">
    <property type="protein sequence ID" value="GAA4073787.1"/>
    <property type="molecule type" value="Genomic_DNA"/>
</dbReference>
<organism evidence="2 3">
    <name type="scientific">Flavobacterium cheonanense</name>
    <dbReference type="NCBI Taxonomy" id="706183"/>
    <lineage>
        <taxon>Bacteria</taxon>
        <taxon>Pseudomonadati</taxon>
        <taxon>Bacteroidota</taxon>
        <taxon>Flavobacteriia</taxon>
        <taxon>Flavobacteriales</taxon>
        <taxon>Flavobacteriaceae</taxon>
        <taxon>Flavobacterium</taxon>
    </lineage>
</organism>
<name>A0ABP7VTB7_9FLAO</name>
<dbReference type="InterPro" id="IPR050471">
    <property type="entry name" value="AB_hydrolase"/>
</dbReference>
<gene>
    <name evidence="2" type="ORF">GCM10022389_19230</name>
</gene>
<protein>
    <submittedName>
        <fullName evidence="2">Alpha/beta hydrolase</fullName>
    </submittedName>
</protein>
<dbReference type="GO" id="GO:0016787">
    <property type="term" value="F:hydrolase activity"/>
    <property type="evidence" value="ECO:0007669"/>
    <property type="project" value="UniProtKB-KW"/>
</dbReference>
<evidence type="ECO:0000313" key="2">
    <source>
        <dbReference type="EMBL" id="GAA4073787.1"/>
    </source>
</evidence>
<reference evidence="3" key="1">
    <citation type="journal article" date="2019" name="Int. J. Syst. Evol. Microbiol.">
        <title>The Global Catalogue of Microorganisms (GCM) 10K type strain sequencing project: providing services to taxonomists for standard genome sequencing and annotation.</title>
        <authorList>
            <consortium name="The Broad Institute Genomics Platform"/>
            <consortium name="The Broad Institute Genome Sequencing Center for Infectious Disease"/>
            <person name="Wu L."/>
            <person name="Ma J."/>
        </authorList>
    </citation>
    <scope>NUCLEOTIDE SEQUENCE [LARGE SCALE GENOMIC DNA]</scope>
    <source>
        <strain evidence="3">JCM 17069</strain>
    </source>
</reference>
<dbReference type="Proteomes" id="UP001500367">
    <property type="component" value="Unassembled WGS sequence"/>
</dbReference>
<keyword evidence="3" id="KW-1185">Reference proteome</keyword>